<comment type="caution">
    <text evidence="7">The sequence shown here is derived from an EMBL/GenBank/DDBJ whole genome shotgun (WGS) entry which is preliminary data.</text>
</comment>
<name>A0ABV5RIN4_9ACTN</name>
<dbReference type="PROSITE" id="PS51387">
    <property type="entry name" value="FAD_PCMH"/>
    <property type="match status" value="1"/>
</dbReference>
<dbReference type="InterPro" id="IPR016166">
    <property type="entry name" value="FAD-bd_PCMH"/>
</dbReference>
<dbReference type="InterPro" id="IPR006093">
    <property type="entry name" value="Oxy_OxRdtase_FAD_BS"/>
</dbReference>
<gene>
    <name evidence="7" type="ORF">ACFFTL_31845</name>
</gene>
<dbReference type="EMBL" id="JBHMCG010000138">
    <property type="protein sequence ID" value="MFB9576744.1"/>
    <property type="molecule type" value="Genomic_DNA"/>
</dbReference>
<evidence type="ECO:0000313" key="8">
    <source>
        <dbReference type="Proteomes" id="UP001589710"/>
    </source>
</evidence>
<evidence type="ECO:0000256" key="5">
    <source>
        <dbReference type="ARBA" id="ARBA00023002"/>
    </source>
</evidence>
<dbReference type="Gene3D" id="3.40.462.20">
    <property type="match status" value="1"/>
</dbReference>
<protein>
    <submittedName>
        <fullName evidence="7">FAD-binding oxidoreductase</fullName>
    </submittedName>
</protein>
<reference evidence="7 8" key="1">
    <citation type="submission" date="2024-09" db="EMBL/GenBank/DDBJ databases">
        <authorList>
            <person name="Sun Q."/>
            <person name="Mori K."/>
        </authorList>
    </citation>
    <scope>NUCLEOTIDE SEQUENCE [LARGE SCALE GENOMIC DNA]</scope>
    <source>
        <strain evidence="7 8">JCM 3331</strain>
    </source>
</reference>
<evidence type="ECO:0000259" key="6">
    <source>
        <dbReference type="PROSITE" id="PS51387"/>
    </source>
</evidence>
<dbReference type="PANTHER" id="PTHR42973:SF39">
    <property type="entry name" value="FAD-BINDING PCMH-TYPE DOMAIN-CONTAINING PROTEIN"/>
    <property type="match status" value="1"/>
</dbReference>
<feature type="domain" description="FAD-binding PCMH-type" evidence="6">
    <location>
        <begin position="35"/>
        <end position="207"/>
    </location>
</feature>
<evidence type="ECO:0000256" key="3">
    <source>
        <dbReference type="ARBA" id="ARBA00022630"/>
    </source>
</evidence>
<keyword evidence="4" id="KW-0274">FAD</keyword>
<evidence type="ECO:0000313" key="7">
    <source>
        <dbReference type="EMBL" id="MFB9576744.1"/>
    </source>
</evidence>
<keyword evidence="5" id="KW-0560">Oxidoreductase</keyword>
<dbReference type="InterPro" id="IPR036318">
    <property type="entry name" value="FAD-bd_PCMH-like_sf"/>
</dbReference>
<dbReference type="InterPro" id="IPR006094">
    <property type="entry name" value="Oxid_FAD_bind_N"/>
</dbReference>
<dbReference type="RefSeq" id="WP_345512583.1">
    <property type="nucleotide sequence ID" value="NZ_BAAAXD010000016.1"/>
</dbReference>
<dbReference type="PANTHER" id="PTHR42973">
    <property type="entry name" value="BINDING OXIDOREDUCTASE, PUTATIVE (AFU_ORTHOLOGUE AFUA_1G17690)-RELATED"/>
    <property type="match status" value="1"/>
</dbReference>
<evidence type="ECO:0000256" key="4">
    <source>
        <dbReference type="ARBA" id="ARBA00022827"/>
    </source>
</evidence>
<comment type="similarity">
    <text evidence="2">Belongs to the oxygen-dependent FAD-linked oxidoreductase family.</text>
</comment>
<dbReference type="InterPro" id="IPR012951">
    <property type="entry name" value="BBE"/>
</dbReference>
<dbReference type="InterPro" id="IPR016169">
    <property type="entry name" value="FAD-bd_PCMH_sub2"/>
</dbReference>
<dbReference type="Gene3D" id="3.30.465.10">
    <property type="match status" value="1"/>
</dbReference>
<sequence>MPERTPAGPIEGALIRRGDPGYDRARTDAVWNGLLPERFPEVILQAAAEGDIPPALAWARAQGLQVSTRSGGHNWSGSQLRDGGLLIDLSRLRHCSVDPASATAEVGPAVTGRDLVEALAPHDLAFPVGHCSSVAVGGFLLSGGLGWNSRAWGPACADVLEIRAVTADGRTVICSETENADLFWAARGAGPGFFAVVTGFRLGLHPHPAAITTTSLTFPSADLERVTGWAVRTARDLPSNVETALVLAASGEATATAPPGPRITVGATAFAATREEALAALEPLDACPFAERALSRQPPEPTSFAALHDGAGQLWPRAHRYAADTLWSAESYETLMARIADAVVRAPSGRSLVLAPVQPVSTEPALLRNMAFSALGESYLVCYAIWDDPAADGANSGWLRETMAAADPSGRGGHYIAETDLEADAARARRSYTPADWDRLQELKLTWDPDNVFHSYLAPVT</sequence>
<proteinExistence type="inferred from homology"/>
<dbReference type="Proteomes" id="UP001589710">
    <property type="component" value="Unassembled WGS sequence"/>
</dbReference>
<keyword evidence="8" id="KW-1185">Reference proteome</keyword>
<keyword evidence="3" id="KW-0285">Flavoprotein</keyword>
<dbReference type="PROSITE" id="PS00862">
    <property type="entry name" value="OX2_COVAL_FAD"/>
    <property type="match status" value="1"/>
</dbReference>
<dbReference type="InterPro" id="IPR016167">
    <property type="entry name" value="FAD-bd_PCMH_sub1"/>
</dbReference>
<dbReference type="InterPro" id="IPR050416">
    <property type="entry name" value="FAD-linked_Oxidoreductase"/>
</dbReference>
<evidence type="ECO:0000256" key="2">
    <source>
        <dbReference type="ARBA" id="ARBA00005466"/>
    </source>
</evidence>
<comment type="cofactor">
    <cofactor evidence="1">
        <name>FAD</name>
        <dbReference type="ChEBI" id="CHEBI:57692"/>
    </cofactor>
</comment>
<dbReference type="Pfam" id="PF08031">
    <property type="entry name" value="BBE"/>
    <property type="match status" value="1"/>
</dbReference>
<dbReference type="Pfam" id="PF01565">
    <property type="entry name" value="FAD_binding_4"/>
    <property type="match status" value="1"/>
</dbReference>
<dbReference type="SUPFAM" id="SSF56176">
    <property type="entry name" value="FAD-binding/transporter-associated domain-like"/>
    <property type="match status" value="1"/>
</dbReference>
<dbReference type="Gene3D" id="3.30.43.10">
    <property type="entry name" value="Uridine Diphospho-n-acetylenolpyruvylglucosamine Reductase, domain 2"/>
    <property type="match status" value="1"/>
</dbReference>
<evidence type="ECO:0000256" key="1">
    <source>
        <dbReference type="ARBA" id="ARBA00001974"/>
    </source>
</evidence>
<accession>A0ABV5RIN4</accession>
<organism evidence="7 8">
    <name type="scientific">Streptomyces yanii</name>
    <dbReference type="NCBI Taxonomy" id="78510"/>
    <lineage>
        <taxon>Bacteria</taxon>
        <taxon>Bacillati</taxon>
        <taxon>Actinomycetota</taxon>
        <taxon>Actinomycetes</taxon>
        <taxon>Kitasatosporales</taxon>
        <taxon>Streptomycetaceae</taxon>
        <taxon>Streptomyces</taxon>
    </lineage>
</organism>